<dbReference type="EMBL" id="QUAH01000008">
    <property type="protein sequence ID" value="RFT15612.1"/>
    <property type="molecule type" value="Genomic_DNA"/>
</dbReference>
<proteinExistence type="predicted"/>
<comment type="caution">
    <text evidence="1">The sequence shown here is derived from an EMBL/GenBank/DDBJ whole genome shotgun (WGS) entry which is preliminary data.</text>
</comment>
<sequence>MELKLNKEQYEKLLELVYLGNWMVNAYRTDDYLEEYSDVVSHIFSQAEAAGLEGKAVKDETEGKYLPSYDFEESMHDFISDYDGFCFWEELINRLAERDALKEYGSTPLDKIDLEEYLNKKSVYLRKYEREVEENGILNFEFIKNS</sequence>
<dbReference type="AlphaFoldDB" id="A0A3E2BLT1"/>
<gene>
    <name evidence="1" type="ORF">OP8BY_0260</name>
</gene>
<protein>
    <submittedName>
        <fullName evidence="1">Uncharacterized protein</fullName>
    </submittedName>
</protein>
<accession>A0A3E2BLT1</accession>
<organism evidence="1 2">
    <name type="scientific">Candidatus Saccharicenans subterraneus</name>
    <dbReference type="NCBI Taxonomy" id="2508984"/>
    <lineage>
        <taxon>Bacteria</taxon>
        <taxon>Candidatus Aminicenantota</taxon>
        <taxon>Candidatus Aminicenantia</taxon>
        <taxon>Candidatus Aminicenantales</taxon>
        <taxon>Candidatus Saccharicenantaceae</taxon>
        <taxon>Candidatus Saccharicenans</taxon>
    </lineage>
</organism>
<name>A0A3E2BLT1_9BACT</name>
<dbReference type="Proteomes" id="UP000257323">
    <property type="component" value="Unassembled WGS sequence"/>
</dbReference>
<reference evidence="1 2" key="1">
    <citation type="submission" date="2018-08" db="EMBL/GenBank/DDBJ databases">
        <title>Genome analysis of the thermophilic bacterium of the candidate phylum Aminicenantes from deep subsurface aquifer revealed its physiology and ecological role.</title>
        <authorList>
            <person name="Kadnikov V.V."/>
            <person name="Mardanov A.V."/>
            <person name="Beletsky A.V."/>
            <person name="Karnachuk O.V."/>
            <person name="Ravin N.V."/>
        </authorList>
    </citation>
    <scope>NUCLEOTIDE SEQUENCE [LARGE SCALE GENOMIC DNA]</scope>
    <source>
        <strain evidence="1">BY38</strain>
    </source>
</reference>
<evidence type="ECO:0000313" key="1">
    <source>
        <dbReference type="EMBL" id="RFT15612.1"/>
    </source>
</evidence>
<evidence type="ECO:0000313" key="2">
    <source>
        <dbReference type="Proteomes" id="UP000257323"/>
    </source>
</evidence>